<dbReference type="InterPro" id="IPR002110">
    <property type="entry name" value="Ankyrin_rpt"/>
</dbReference>
<dbReference type="InterPro" id="IPR036770">
    <property type="entry name" value="Ankyrin_rpt-contain_sf"/>
</dbReference>
<keyword evidence="1" id="KW-0040">ANK repeat</keyword>
<proteinExistence type="predicted"/>
<gene>
    <name evidence="2" type="ORF">V6N11_070420</name>
</gene>
<evidence type="ECO:0000313" key="2">
    <source>
        <dbReference type="EMBL" id="KAK8999244.1"/>
    </source>
</evidence>
<dbReference type="Gene3D" id="1.25.40.20">
    <property type="entry name" value="Ankyrin repeat-containing domain"/>
    <property type="match status" value="1"/>
</dbReference>
<reference evidence="2 3" key="1">
    <citation type="journal article" date="2024" name="G3 (Bethesda)">
        <title>Genome assembly of Hibiscus sabdariffa L. provides insights into metabolisms of medicinal natural products.</title>
        <authorList>
            <person name="Kim T."/>
        </authorList>
    </citation>
    <scope>NUCLEOTIDE SEQUENCE [LARGE SCALE GENOMIC DNA]</scope>
    <source>
        <strain evidence="2">TK-2024</strain>
        <tissue evidence="2">Old leaves</tissue>
    </source>
</reference>
<accession>A0ABR2QFC5</accession>
<evidence type="ECO:0000313" key="3">
    <source>
        <dbReference type="Proteomes" id="UP001396334"/>
    </source>
</evidence>
<dbReference type="EMBL" id="JBBPBN010000040">
    <property type="protein sequence ID" value="KAK8999244.1"/>
    <property type="molecule type" value="Genomic_DNA"/>
</dbReference>
<dbReference type="PANTHER" id="PTHR24128">
    <property type="entry name" value="HOMEOBOX PROTEIN WARIAI"/>
    <property type="match status" value="1"/>
</dbReference>
<dbReference type="Proteomes" id="UP001396334">
    <property type="component" value="Unassembled WGS sequence"/>
</dbReference>
<evidence type="ECO:0000256" key="1">
    <source>
        <dbReference type="PROSITE-ProRule" id="PRU00023"/>
    </source>
</evidence>
<comment type="caution">
    <text evidence="2">The sequence shown here is derived from an EMBL/GenBank/DDBJ whole genome shotgun (WGS) entry which is preliminary data.</text>
</comment>
<dbReference type="SMART" id="SM00248">
    <property type="entry name" value="ANK"/>
    <property type="match status" value="5"/>
</dbReference>
<dbReference type="PROSITE" id="PS50297">
    <property type="entry name" value="ANK_REP_REGION"/>
    <property type="match status" value="3"/>
</dbReference>
<name>A0ABR2QFC5_9ROSI</name>
<keyword evidence="3" id="KW-1185">Reference proteome</keyword>
<dbReference type="PROSITE" id="PS50088">
    <property type="entry name" value="ANK_REPEAT"/>
    <property type="match status" value="3"/>
</dbReference>
<sequence length="462" mass="51146">MNMETPWNGIVIGNAARSNDVENEALKNYMENEARRDVMENTALRNYVKIAAGRNIIGALYASIRRDPTVWNGYDEVPFENTPLHIAASRGNTEFAMEMMNLKPSFAKKLDRDGSSPLHLALGNNRLKMVRLLVNADKDLVRVKGREGVTPFHQAVAMNNLNAVAEFLVACPECIVDVNIRGQTALHIAARGGMVNALQILVHWLRRNIHKDGDVWQNEILNSKDNEGNTVLHVAATNNHPQMIRLLLNRSVDKNLKNSNNLTPLDILQHQANAQEARNILQSAGGLYAADIPDIPTLPDFLQTNITFYELMCKSVVRQQMNISNKTRRALLVVAGLMLTATYNASLNPPGGISPGPQNSTGDFHNSTTDSTASYLLKGLAMENNPVGKSVMTSRACHWHYWQAATMIQRIEGLSACLFPESLTAASSSSPSFRCIAPAFFRPASIPRLSFINIKPCRREPK</sequence>
<evidence type="ECO:0008006" key="4">
    <source>
        <dbReference type="Google" id="ProtNLM"/>
    </source>
</evidence>
<dbReference type="SUPFAM" id="SSF48403">
    <property type="entry name" value="Ankyrin repeat"/>
    <property type="match status" value="1"/>
</dbReference>
<organism evidence="2 3">
    <name type="scientific">Hibiscus sabdariffa</name>
    <name type="common">roselle</name>
    <dbReference type="NCBI Taxonomy" id="183260"/>
    <lineage>
        <taxon>Eukaryota</taxon>
        <taxon>Viridiplantae</taxon>
        <taxon>Streptophyta</taxon>
        <taxon>Embryophyta</taxon>
        <taxon>Tracheophyta</taxon>
        <taxon>Spermatophyta</taxon>
        <taxon>Magnoliopsida</taxon>
        <taxon>eudicotyledons</taxon>
        <taxon>Gunneridae</taxon>
        <taxon>Pentapetalae</taxon>
        <taxon>rosids</taxon>
        <taxon>malvids</taxon>
        <taxon>Malvales</taxon>
        <taxon>Malvaceae</taxon>
        <taxon>Malvoideae</taxon>
        <taxon>Hibiscus</taxon>
    </lineage>
</organism>
<dbReference type="PANTHER" id="PTHR24128:SF24">
    <property type="entry name" value="ANKYRIN REPEAT PROTEIN"/>
    <property type="match status" value="1"/>
</dbReference>
<protein>
    <recommendedName>
        <fullName evidence="4">PGG domain-containing protein</fullName>
    </recommendedName>
</protein>
<feature type="repeat" description="ANK" evidence="1">
    <location>
        <begin position="227"/>
        <end position="259"/>
    </location>
</feature>
<dbReference type="Pfam" id="PF12796">
    <property type="entry name" value="Ank_2"/>
    <property type="match status" value="2"/>
</dbReference>
<feature type="repeat" description="ANK" evidence="1">
    <location>
        <begin position="181"/>
        <end position="202"/>
    </location>
</feature>
<dbReference type="Pfam" id="PF13857">
    <property type="entry name" value="Ank_5"/>
    <property type="match status" value="1"/>
</dbReference>
<feature type="repeat" description="ANK" evidence="1">
    <location>
        <begin position="113"/>
        <end position="140"/>
    </location>
</feature>